<evidence type="ECO:0000313" key="1">
    <source>
        <dbReference type="EMBL" id="CAE0410040.1"/>
    </source>
</evidence>
<dbReference type="PANTHER" id="PTHR33171:SF17">
    <property type="entry name" value="LARA-LIKE N-TERMINAL DOMAIN-CONTAINING PROTEIN"/>
    <property type="match status" value="1"/>
</dbReference>
<dbReference type="Gene3D" id="3.40.50.11440">
    <property type="match status" value="1"/>
</dbReference>
<sequence length="354" mass="39926">MYGDALTDKKPFVVHDWRKDVVTIGEVPPEMVAKATYDQVTDKPWPAQVNKLVWEKRLALHRQAKRKPLVLSIGQVVPHEVMGMANFNKNVFVGTGGVQAINLSHFIGAVHGMEKMMGRAQNPLRDILNYASQHYLQDQLDLWYFLTVVGPDTEGLALRGLFVGRDIDCYSQACELSLQVNFTLLDKPLQKCIVHLDEDEFHSTWLGNKAIYRTRMAMADGGTLIILAPGIERFGEDSQVDQLIRQYGYKGTPTILQHMSESLALRDNLSAVAHLMHGSTEGRFRVVYCPGHLTQKEVEDAGFEYGDLVSMKETYNPTKLKDGWNAIEGEEIFYISNPALGLWAVPSRFENKDE</sequence>
<dbReference type="AlphaFoldDB" id="A0A7S3L5A0"/>
<dbReference type="PANTHER" id="PTHR33171">
    <property type="entry name" value="LAR_N DOMAIN-CONTAINING PROTEIN"/>
    <property type="match status" value="1"/>
</dbReference>
<protein>
    <recommendedName>
        <fullName evidence="2">D-mannonate epimerase</fullName>
    </recommendedName>
</protein>
<dbReference type="InterPro" id="IPR043166">
    <property type="entry name" value="LarA-like_C"/>
</dbReference>
<dbReference type="Gene3D" id="3.90.226.30">
    <property type="match status" value="1"/>
</dbReference>
<organism evidence="1">
    <name type="scientific">Amphora coffeiformis</name>
    <dbReference type="NCBI Taxonomy" id="265554"/>
    <lineage>
        <taxon>Eukaryota</taxon>
        <taxon>Sar</taxon>
        <taxon>Stramenopiles</taxon>
        <taxon>Ochrophyta</taxon>
        <taxon>Bacillariophyta</taxon>
        <taxon>Bacillariophyceae</taxon>
        <taxon>Bacillariophycidae</taxon>
        <taxon>Thalassiophysales</taxon>
        <taxon>Catenulaceae</taxon>
        <taxon>Amphora</taxon>
    </lineage>
</organism>
<accession>A0A7S3L5A0</accession>
<dbReference type="EMBL" id="HBIM01008961">
    <property type="protein sequence ID" value="CAE0410040.1"/>
    <property type="molecule type" value="Transcribed_RNA"/>
</dbReference>
<dbReference type="InterPro" id="IPR048068">
    <property type="entry name" value="LarA-like"/>
</dbReference>
<reference evidence="1" key="1">
    <citation type="submission" date="2021-01" db="EMBL/GenBank/DDBJ databases">
        <authorList>
            <person name="Corre E."/>
            <person name="Pelletier E."/>
            <person name="Niang G."/>
            <person name="Scheremetjew M."/>
            <person name="Finn R."/>
            <person name="Kale V."/>
            <person name="Holt S."/>
            <person name="Cochrane G."/>
            <person name="Meng A."/>
            <person name="Brown T."/>
            <person name="Cohen L."/>
        </authorList>
    </citation>
    <scope>NUCLEOTIDE SEQUENCE</scope>
    <source>
        <strain evidence="1">CCMP127</strain>
    </source>
</reference>
<gene>
    <name evidence="1" type="ORF">ACOF00016_LOCUS7592</name>
</gene>
<evidence type="ECO:0008006" key="2">
    <source>
        <dbReference type="Google" id="ProtNLM"/>
    </source>
</evidence>
<name>A0A7S3L5A0_9STRA</name>
<proteinExistence type="predicted"/>